<dbReference type="Proteomes" id="UP000492821">
    <property type="component" value="Unassembled WGS sequence"/>
</dbReference>
<evidence type="ECO:0000313" key="3">
    <source>
        <dbReference type="WBParaSite" id="Pan_g766.t1"/>
    </source>
</evidence>
<protein>
    <submittedName>
        <fullName evidence="3">Uncharacterized protein</fullName>
    </submittedName>
</protein>
<keyword evidence="2" id="KW-1185">Reference proteome</keyword>
<feature type="compositionally biased region" description="Low complexity" evidence="1">
    <location>
        <begin position="46"/>
        <end position="60"/>
    </location>
</feature>
<feature type="region of interest" description="Disordered" evidence="1">
    <location>
        <begin position="33"/>
        <end position="60"/>
    </location>
</feature>
<evidence type="ECO:0000256" key="1">
    <source>
        <dbReference type="SAM" id="MobiDB-lite"/>
    </source>
</evidence>
<dbReference type="AlphaFoldDB" id="A0A7E4W6G3"/>
<sequence length="103" mass="10981">MPKAWLDGKKPLKLASSMCKGSLFRTLITQSWSEGQPHRVSMSSDAGTSPAPSPRPSGSGAGVPSVWLGYVLMFANKVLPLQLCLLGNKEDWEGEVGVKLKPG</sequence>
<reference evidence="3" key="2">
    <citation type="submission" date="2020-10" db="UniProtKB">
        <authorList>
            <consortium name="WormBaseParasite"/>
        </authorList>
    </citation>
    <scope>IDENTIFICATION</scope>
</reference>
<name>A0A7E4W6G3_PANRE</name>
<evidence type="ECO:0000313" key="2">
    <source>
        <dbReference type="Proteomes" id="UP000492821"/>
    </source>
</evidence>
<proteinExistence type="predicted"/>
<accession>A0A7E4W6G3</accession>
<dbReference type="WBParaSite" id="Pan_g766.t1">
    <property type="protein sequence ID" value="Pan_g766.t1"/>
    <property type="gene ID" value="Pan_g766"/>
</dbReference>
<organism evidence="2 3">
    <name type="scientific">Panagrellus redivivus</name>
    <name type="common">Microworm</name>
    <dbReference type="NCBI Taxonomy" id="6233"/>
    <lineage>
        <taxon>Eukaryota</taxon>
        <taxon>Metazoa</taxon>
        <taxon>Ecdysozoa</taxon>
        <taxon>Nematoda</taxon>
        <taxon>Chromadorea</taxon>
        <taxon>Rhabditida</taxon>
        <taxon>Tylenchina</taxon>
        <taxon>Panagrolaimomorpha</taxon>
        <taxon>Panagrolaimoidea</taxon>
        <taxon>Panagrolaimidae</taxon>
        <taxon>Panagrellus</taxon>
    </lineage>
</organism>
<reference evidence="2" key="1">
    <citation type="journal article" date="2013" name="Genetics">
        <title>The draft genome and transcriptome of Panagrellus redivivus are shaped by the harsh demands of a free-living lifestyle.</title>
        <authorList>
            <person name="Srinivasan J."/>
            <person name="Dillman A.R."/>
            <person name="Macchietto M.G."/>
            <person name="Heikkinen L."/>
            <person name="Lakso M."/>
            <person name="Fracchia K.M."/>
            <person name="Antoshechkin I."/>
            <person name="Mortazavi A."/>
            <person name="Wong G."/>
            <person name="Sternberg P.W."/>
        </authorList>
    </citation>
    <scope>NUCLEOTIDE SEQUENCE [LARGE SCALE GENOMIC DNA]</scope>
    <source>
        <strain evidence="2">MT8872</strain>
    </source>
</reference>